<evidence type="ECO:0000313" key="2">
    <source>
        <dbReference type="Proteomes" id="UP000269221"/>
    </source>
</evidence>
<reference evidence="1 2" key="1">
    <citation type="submission" date="2018-07" db="EMBL/GenBank/DDBJ databases">
        <title>A high quality draft genome assembly of the barn swallow (H. rustica rustica).</title>
        <authorList>
            <person name="Formenti G."/>
            <person name="Chiara M."/>
            <person name="Poveda L."/>
            <person name="Francoijs K.-J."/>
            <person name="Bonisoli-Alquati A."/>
            <person name="Canova L."/>
            <person name="Gianfranceschi L."/>
            <person name="Horner D.S."/>
            <person name="Saino N."/>
        </authorList>
    </citation>
    <scope>NUCLEOTIDE SEQUENCE [LARGE SCALE GENOMIC DNA]</scope>
    <source>
        <strain evidence="1">Chelidonia</strain>
        <tissue evidence="1">Blood</tissue>
    </source>
</reference>
<dbReference type="Proteomes" id="UP000269221">
    <property type="component" value="Unassembled WGS sequence"/>
</dbReference>
<dbReference type="AlphaFoldDB" id="A0A3M0JNS0"/>
<protein>
    <submittedName>
        <fullName evidence="1">Uncharacterized protein</fullName>
    </submittedName>
</protein>
<sequence>MAAEKAGKVKDPEVRLAGCLRAILTTTRPEREFPRRFEGDLCHAQRLWPAVGSQRAFPSHWALPDEAGKGEKILGKPQSLRLLFFPAKYPGASAVIPEDEERLGMRRRDLEPPFSQNDTSAERCCKSLAQLLGATGPLMSIDCACGGPGHVGIPGRRRFVPGKCRTRTDTEFLGTLAEREKQQMVLGEFLCWTCLCGRVLSSRSRELSGLNGWEFVFFSLGNWK</sequence>
<name>A0A3M0JNS0_HIRRU</name>
<accession>A0A3M0JNS0</accession>
<keyword evidence="2" id="KW-1185">Reference proteome</keyword>
<dbReference type="EMBL" id="QRBI01000131">
    <property type="protein sequence ID" value="RMC02656.1"/>
    <property type="molecule type" value="Genomic_DNA"/>
</dbReference>
<comment type="caution">
    <text evidence="1">The sequence shown here is derived from an EMBL/GenBank/DDBJ whole genome shotgun (WGS) entry which is preliminary data.</text>
</comment>
<organism evidence="1 2">
    <name type="scientific">Hirundo rustica rustica</name>
    <dbReference type="NCBI Taxonomy" id="333673"/>
    <lineage>
        <taxon>Eukaryota</taxon>
        <taxon>Metazoa</taxon>
        <taxon>Chordata</taxon>
        <taxon>Craniata</taxon>
        <taxon>Vertebrata</taxon>
        <taxon>Euteleostomi</taxon>
        <taxon>Archelosauria</taxon>
        <taxon>Archosauria</taxon>
        <taxon>Dinosauria</taxon>
        <taxon>Saurischia</taxon>
        <taxon>Theropoda</taxon>
        <taxon>Coelurosauria</taxon>
        <taxon>Aves</taxon>
        <taxon>Neognathae</taxon>
        <taxon>Neoaves</taxon>
        <taxon>Telluraves</taxon>
        <taxon>Australaves</taxon>
        <taxon>Passeriformes</taxon>
        <taxon>Sylvioidea</taxon>
        <taxon>Hirundinidae</taxon>
        <taxon>Hirundo</taxon>
    </lineage>
</organism>
<evidence type="ECO:0000313" key="1">
    <source>
        <dbReference type="EMBL" id="RMC02656.1"/>
    </source>
</evidence>
<gene>
    <name evidence="1" type="ORF">DUI87_19843</name>
</gene>
<proteinExistence type="predicted"/>